<protein>
    <submittedName>
        <fullName evidence="2">Uncharacterized protein</fullName>
    </submittedName>
</protein>
<evidence type="ECO:0000313" key="3">
    <source>
        <dbReference type="Proteomes" id="UP000242474"/>
    </source>
</evidence>
<feature type="region of interest" description="Disordered" evidence="1">
    <location>
        <begin position="274"/>
        <end position="317"/>
    </location>
</feature>
<sequence>MVRDRLVCSDVLDALVQLGYEARAGGARRVPVNHDIEWAMHHLARQVLLRPATLDAYPHLRRELLRSRNARHPGAMVDVAATDVIIDKVTYEFLKLYFCVGRATRAGIEPVTLAASPNFLYVVRERVDVWPPPVPDLNLLYRQWQRMAPPTIVTSDPDTYDPHAITAELARRSAAASAASSRTASAGVEAFDLPISAGASDARLVAQLSASAVDQYDSLIHARPVADLRRVTLVLRDLAVLPNSERPDMLGCTATGWRAVLRIEFDTIDDDASNGKVESVDGVEKTDTADSGPEADKIDGEAEAEAEADKTDNGDEDSSGWCLWFATVASARECSEALIALARDAGVRDVTFCES</sequence>
<dbReference type="OrthoDB" id="676979at2759"/>
<evidence type="ECO:0000256" key="1">
    <source>
        <dbReference type="SAM" id="MobiDB-lite"/>
    </source>
</evidence>
<keyword evidence="3" id="KW-1185">Reference proteome</keyword>
<dbReference type="EMBL" id="KZ303486">
    <property type="protein sequence ID" value="PIA19533.1"/>
    <property type="molecule type" value="Genomic_DNA"/>
</dbReference>
<feature type="compositionally biased region" description="Basic and acidic residues" evidence="1">
    <location>
        <begin position="278"/>
        <end position="300"/>
    </location>
</feature>
<organism evidence="2 3">
    <name type="scientific">Coemansia reversa (strain ATCC 12441 / NRRL 1564)</name>
    <dbReference type="NCBI Taxonomy" id="763665"/>
    <lineage>
        <taxon>Eukaryota</taxon>
        <taxon>Fungi</taxon>
        <taxon>Fungi incertae sedis</taxon>
        <taxon>Zoopagomycota</taxon>
        <taxon>Kickxellomycotina</taxon>
        <taxon>Kickxellomycetes</taxon>
        <taxon>Kickxellales</taxon>
        <taxon>Kickxellaceae</taxon>
        <taxon>Coemansia</taxon>
    </lineage>
</organism>
<reference evidence="2 3" key="1">
    <citation type="journal article" date="2015" name="Genome Biol. Evol.">
        <title>Phylogenomic analyses indicate that early fungi evolved digesting cell walls of algal ancestors of land plants.</title>
        <authorList>
            <person name="Chang Y."/>
            <person name="Wang S."/>
            <person name="Sekimoto S."/>
            <person name="Aerts A.L."/>
            <person name="Choi C."/>
            <person name="Clum A."/>
            <person name="LaButti K.M."/>
            <person name="Lindquist E.A."/>
            <person name="Yee Ngan C."/>
            <person name="Ohm R.A."/>
            <person name="Salamov A.A."/>
            <person name="Grigoriev I.V."/>
            <person name="Spatafora J.W."/>
            <person name="Berbee M.L."/>
        </authorList>
    </citation>
    <scope>NUCLEOTIDE SEQUENCE [LARGE SCALE GENOMIC DNA]</scope>
    <source>
        <strain evidence="2 3">NRRL 1564</strain>
    </source>
</reference>
<accession>A0A2G5BKJ7</accession>
<dbReference type="AlphaFoldDB" id="A0A2G5BKJ7"/>
<dbReference type="STRING" id="763665.A0A2G5BKJ7"/>
<dbReference type="Proteomes" id="UP000242474">
    <property type="component" value="Unassembled WGS sequence"/>
</dbReference>
<proteinExistence type="predicted"/>
<evidence type="ECO:0000313" key="2">
    <source>
        <dbReference type="EMBL" id="PIA19533.1"/>
    </source>
</evidence>
<name>A0A2G5BKJ7_COERN</name>
<gene>
    <name evidence="2" type="ORF">COEREDRAFT_78871</name>
</gene>